<evidence type="ECO:0000256" key="1">
    <source>
        <dbReference type="SAM" id="MobiDB-lite"/>
    </source>
</evidence>
<sequence>MRPVLQVWHTMWTDLCRIHETHWGTPLNDDPATLGNSAKKIGRPAPSNLKEVDYYPAADLLGLVHDTCMLNCWRIYFKCDDLHMYFTERVSTNTLPSFEELETGAKTLYDTYTLTVAQKEGARYVHDEKSSWAAHVPLGRPWVPLEIDPTSTSAAAPRKKKHKSRKAKTTSPPQAAVPSPPPLPFYGDQVISDTTGFMCNASISREVASAVVVGDVGCMWEGMKVMLINFAGSGHSRYLGYLLEMVCNLELESSPELQDATLDMMICNPSGKPGGSQACNIFQEQMKHELEPIIQHKDTDYGSDHVRNMWSHNLKDIYDIKAEMRQSVGLAKRSGRHKMLNFISVNLGAHIISLEKQRNNFTAGIKKLYTGGLLKWVKRTTMERGLLDKTEEQDSSSDSDDSEDDEDELEMTLGLIHAFDGEVEVYVEDNTEFPEALADKVDAE</sequence>
<feature type="compositionally biased region" description="Acidic residues" evidence="1">
    <location>
        <begin position="393"/>
        <end position="408"/>
    </location>
</feature>
<gene>
    <name evidence="3" type="ORF">DFH07DRAFT_974764</name>
</gene>
<evidence type="ECO:0000313" key="3">
    <source>
        <dbReference type="EMBL" id="KAJ7713350.1"/>
    </source>
</evidence>
<protein>
    <recommendedName>
        <fullName evidence="2">DUF6589 domain-containing protein</fullName>
    </recommendedName>
</protein>
<dbReference type="InterPro" id="IPR046496">
    <property type="entry name" value="DUF6589"/>
</dbReference>
<dbReference type="AlphaFoldDB" id="A0AAD7H653"/>
<evidence type="ECO:0000259" key="2">
    <source>
        <dbReference type="Pfam" id="PF20231"/>
    </source>
</evidence>
<accession>A0AAD7H653</accession>
<feature type="region of interest" description="Disordered" evidence="1">
    <location>
        <begin position="151"/>
        <end position="181"/>
    </location>
</feature>
<keyword evidence="4" id="KW-1185">Reference proteome</keyword>
<feature type="region of interest" description="Disordered" evidence="1">
    <location>
        <begin position="386"/>
        <end position="408"/>
    </location>
</feature>
<name>A0AAD7H653_9AGAR</name>
<reference evidence="3" key="1">
    <citation type="submission" date="2023-03" db="EMBL/GenBank/DDBJ databases">
        <title>Massive genome expansion in bonnet fungi (Mycena s.s.) driven by repeated elements and novel gene families across ecological guilds.</title>
        <authorList>
            <consortium name="Lawrence Berkeley National Laboratory"/>
            <person name="Harder C.B."/>
            <person name="Miyauchi S."/>
            <person name="Viragh M."/>
            <person name="Kuo A."/>
            <person name="Thoen E."/>
            <person name="Andreopoulos B."/>
            <person name="Lu D."/>
            <person name="Skrede I."/>
            <person name="Drula E."/>
            <person name="Henrissat B."/>
            <person name="Morin E."/>
            <person name="Kohler A."/>
            <person name="Barry K."/>
            <person name="LaButti K."/>
            <person name="Morin E."/>
            <person name="Salamov A."/>
            <person name="Lipzen A."/>
            <person name="Mereny Z."/>
            <person name="Hegedus B."/>
            <person name="Baldrian P."/>
            <person name="Stursova M."/>
            <person name="Weitz H."/>
            <person name="Taylor A."/>
            <person name="Grigoriev I.V."/>
            <person name="Nagy L.G."/>
            <person name="Martin F."/>
            <person name="Kauserud H."/>
        </authorList>
    </citation>
    <scope>NUCLEOTIDE SEQUENCE</scope>
    <source>
        <strain evidence="3">CBHHK188m</strain>
    </source>
</reference>
<evidence type="ECO:0000313" key="4">
    <source>
        <dbReference type="Proteomes" id="UP001215280"/>
    </source>
</evidence>
<proteinExistence type="predicted"/>
<dbReference type="Pfam" id="PF20231">
    <property type="entry name" value="DUF6589"/>
    <property type="match status" value="1"/>
</dbReference>
<feature type="domain" description="DUF6589" evidence="2">
    <location>
        <begin position="2"/>
        <end position="337"/>
    </location>
</feature>
<comment type="caution">
    <text evidence="3">The sequence shown here is derived from an EMBL/GenBank/DDBJ whole genome shotgun (WGS) entry which is preliminary data.</text>
</comment>
<organism evidence="3 4">
    <name type="scientific">Mycena maculata</name>
    <dbReference type="NCBI Taxonomy" id="230809"/>
    <lineage>
        <taxon>Eukaryota</taxon>
        <taxon>Fungi</taxon>
        <taxon>Dikarya</taxon>
        <taxon>Basidiomycota</taxon>
        <taxon>Agaricomycotina</taxon>
        <taxon>Agaricomycetes</taxon>
        <taxon>Agaricomycetidae</taxon>
        <taxon>Agaricales</taxon>
        <taxon>Marasmiineae</taxon>
        <taxon>Mycenaceae</taxon>
        <taxon>Mycena</taxon>
    </lineage>
</organism>
<dbReference type="EMBL" id="JARJLG010000398">
    <property type="protein sequence ID" value="KAJ7713350.1"/>
    <property type="molecule type" value="Genomic_DNA"/>
</dbReference>
<dbReference type="Proteomes" id="UP001215280">
    <property type="component" value="Unassembled WGS sequence"/>
</dbReference>
<feature type="compositionally biased region" description="Basic residues" evidence="1">
    <location>
        <begin position="157"/>
        <end position="168"/>
    </location>
</feature>